<keyword evidence="2 4" id="KW-0808">Transferase</keyword>
<dbReference type="EMBL" id="CP003985">
    <property type="protein sequence ID" value="AGF76986.1"/>
    <property type="molecule type" value="Genomic_DNA"/>
</dbReference>
<dbReference type="InterPro" id="IPR003996">
    <property type="entry name" value="RTX_toxin-activating_protC_bac"/>
</dbReference>
<dbReference type="KEGG" id="dsf:UWK_00401"/>
<evidence type="ECO:0000256" key="3">
    <source>
        <dbReference type="SAM" id="MobiDB-lite"/>
    </source>
</evidence>
<reference evidence="5" key="1">
    <citation type="journal article" date="2013" name="Stand. Genomic Sci.">
        <title>Complete genome sequence of Desulfocapsa sulfexigens, a marine deltaproteobacterium specialized in disproportionating inorganic sulfur compounds.</title>
        <authorList>
            <person name="Finster K.W."/>
            <person name="Kjeldsen K.U."/>
            <person name="Kube M."/>
            <person name="Reinhardt R."/>
            <person name="Mussmann M."/>
            <person name="Amann R."/>
            <person name="Schreiber L."/>
        </authorList>
    </citation>
    <scope>NUCLEOTIDE SEQUENCE [LARGE SCALE GENOMIC DNA]</scope>
    <source>
        <strain evidence="5">DSM 10523 / SB164P1</strain>
    </source>
</reference>
<keyword evidence="2 4" id="KW-0012">Acyltransferase</keyword>
<organism evidence="4 5">
    <name type="scientific">Desulfocapsa sulfexigens (strain DSM 10523 / SB164P1)</name>
    <dbReference type="NCBI Taxonomy" id="1167006"/>
    <lineage>
        <taxon>Bacteria</taxon>
        <taxon>Pseudomonadati</taxon>
        <taxon>Thermodesulfobacteriota</taxon>
        <taxon>Desulfobulbia</taxon>
        <taxon>Desulfobulbales</taxon>
        <taxon>Desulfocapsaceae</taxon>
        <taxon>Desulfocapsa</taxon>
    </lineage>
</organism>
<feature type="region of interest" description="Disordered" evidence="3">
    <location>
        <begin position="155"/>
        <end position="181"/>
    </location>
</feature>
<keyword evidence="5" id="KW-1185">Reference proteome</keyword>
<dbReference type="HOGENOM" id="CLU_116529_1_0_7"/>
<evidence type="ECO:0000256" key="2">
    <source>
        <dbReference type="RuleBase" id="RU368102"/>
    </source>
</evidence>
<dbReference type="PRINTS" id="PR01489">
    <property type="entry name" value="RTXTOXINC"/>
</dbReference>
<gene>
    <name evidence="4" type="ordered locus">UWK_00401</name>
</gene>
<feature type="compositionally biased region" description="Acidic residues" evidence="3">
    <location>
        <begin position="172"/>
        <end position="181"/>
    </location>
</feature>
<evidence type="ECO:0000313" key="5">
    <source>
        <dbReference type="Proteomes" id="UP000011721"/>
    </source>
</evidence>
<evidence type="ECO:0000313" key="4">
    <source>
        <dbReference type="EMBL" id="AGF76986.1"/>
    </source>
</evidence>
<dbReference type="GO" id="GO:0016746">
    <property type="term" value="F:acyltransferase activity"/>
    <property type="evidence" value="ECO:0007669"/>
    <property type="project" value="UniProtKB-UniRule"/>
</dbReference>
<dbReference type="AlphaFoldDB" id="M1PKJ0"/>
<dbReference type="eggNOG" id="COG2994">
    <property type="taxonomic scope" value="Bacteria"/>
</dbReference>
<dbReference type="RefSeq" id="WP_015402684.1">
    <property type="nucleotide sequence ID" value="NC_020304.1"/>
</dbReference>
<proteinExistence type="inferred from homology"/>
<accession>M1PKJ0</accession>
<sequence length="181" mass="20419">MSQKKDDKIKTAEAVDNEAFKEEIHKQSMKILKRLPAMGPVLLLYMQSSHRRYHFIADLEWLLMPPLIAGQCKLFMKKEYPTSFISWAFLNKEAEARLFANGGKLRPEDWNCGDRLWIIDIVAPFGGVENMLHDLQLNEFPGKVIRLAAPDPKTGGITARKLQPLKGKTASGEDESGGTVH</sequence>
<keyword evidence="2" id="KW-0963">Cytoplasm</keyword>
<evidence type="ECO:0000256" key="1">
    <source>
        <dbReference type="ARBA" id="ARBA00005686"/>
    </source>
</evidence>
<protein>
    <recommendedName>
        <fullName evidence="2">RTX toxin-activating lysine-acyltransferase</fullName>
        <ecNumber evidence="2">2.3.1.-</ecNumber>
    </recommendedName>
</protein>
<dbReference type="GO" id="GO:0031640">
    <property type="term" value="P:killing of cells of another organism"/>
    <property type="evidence" value="ECO:0007669"/>
    <property type="project" value="UniProtKB-KW"/>
</dbReference>
<comment type="function">
    <text evidence="2">Involved in fatty acylation of protoxin at internal lysine residues, thereby converting it to the active toxin.</text>
</comment>
<dbReference type="OrthoDB" id="5431564at2"/>
<keyword evidence="2" id="KW-0204">Cytolysis</keyword>
<dbReference type="Proteomes" id="UP000011721">
    <property type="component" value="Chromosome"/>
</dbReference>
<comment type="subcellular location">
    <subcellularLocation>
        <location evidence="2">Cytoplasm</location>
    </subcellularLocation>
</comment>
<name>M1PKJ0_DESSD</name>
<dbReference type="STRING" id="1167006.UWK_00401"/>
<comment type="similarity">
    <text evidence="1 2">Belongs to the RTX toxin acyltransferase family.</text>
</comment>
<dbReference type="GO" id="GO:0005737">
    <property type="term" value="C:cytoplasm"/>
    <property type="evidence" value="ECO:0007669"/>
    <property type="project" value="UniProtKB-SubCell"/>
</dbReference>
<dbReference type="Pfam" id="PF02794">
    <property type="entry name" value="HlyC"/>
    <property type="match status" value="1"/>
</dbReference>
<dbReference type="GO" id="GO:0009404">
    <property type="term" value="P:toxin metabolic process"/>
    <property type="evidence" value="ECO:0007669"/>
    <property type="project" value="UniProtKB-UniRule"/>
</dbReference>
<dbReference type="EC" id="2.3.1.-" evidence="2"/>